<accession>A0ABS1U091</accession>
<dbReference type="InterPro" id="IPR036663">
    <property type="entry name" value="Fumarylacetoacetase_C_sf"/>
</dbReference>
<keyword evidence="2" id="KW-0378">Hydrolase</keyword>
<proteinExistence type="predicted"/>
<dbReference type="Proteomes" id="UP000660885">
    <property type="component" value="Unassembled WGS sequence"/>
</dbReference>
<keyword evidence="3" id="KW-1185">Reference proteome</keyword>
<gene>
    <name evidence="2" type="ORF">JMJ56_08800</name>
</gene>
<protein>
    <submittedName>
        <fullName evidence="2">Fumarylacetoacetate hydrolase family protein</fullName>
    </submittedName>
</protein>
<evidence type="ECO:0000313" key="2">
    <source>
        <dbReference type="EMBL" id="MBL6078103.1"/>
    </source>
</evidence>
<evidence type="ECO:0000313" key="3">
    <source>
        <dbReference type="Proteomes" id="UP000660885"/>
    </source>
</evidence>
<sequence length="56" mass="5865">MAFVIGRGGADIPPGEALSHIAGYTCLNDGSVRDFQKHSVWAGKNFVRSAASASGW</sequence>
<feature type="domain" description="Fumarylacetoacetase-like C-terminal" evidence="1">
    <location>
        <begin position="1"/>
        <end position="49"/>
    </location>
</feature>
<organism evidence="2 3">
    <name type="scientific">Belnapia arida</name>
    <dbReference type="NCBI Taxonomy" id="2804533"/>
    <lineage>
        <taxon>Bacteria</taxon>
        <taxon>Pseudomonadati</taxon>
        <taxon>Pseudomonadota</taxon>
        <taxon>Alphaproteobacteria</taxon>
        <taxon>Acetobacterales</taxon>
        <taxon>Roseomonadaceae</taxon>
        <taxon>Belnapia</taxon>
    </lineage>
</organism>
<dbReference type="Gene3D" id="3.90.850.10">
    <property type="entry name" value="Fumarylacetoacetase-like, C-terminal domain"/>
    <property type="match status" value="1"/>
</dbReference>
<dbReference type="EMBL" id="JAETWB010000002">
    <property type="protein sequence ID" value="MBL6078103.1"/>
    <property type="molecule type" value="Genomic_DNA"/>
</dbReference>
<evidence type="ECO:0000259" key="1">
    <source>
        <dbReference type="Pfam" id="PF01557"/>
    </source>
</evidence>
<name>A0ABS1U091_9PROT</name>
<dbReference type="SUPFAM" id="SSF56529">
    <property type="entry name" value="FAH"/>
    <property type="match status" value="1"/>
</dbReference>
<reference evidence="2 3" key="1">
    <citation type="submission" date="2021-01" db="EMBL/GenBank/DDBJ databases">
        <title>Belnapia mucosa sp. nov. and Belnapia arida sp. nov., isolated from the Tabernas Desert (Almeria, Spain).</title>
        <authorList>
            <person name="Molina-Menor E."/>
            <person name="Vidal-Verdu A."/>
            <person name="Calonge A."/>
            <person name="Satari L."/>
            <person name="Pereto J."/>
            <person name="Porcar M."/>
        </authorList>
    </citation>
    <scope>NUCLEOTIDE SEQUENCE [LARGE SCALE GENOMIC DNA]</scope>
    <source>
        <strain evidence="2 3">T18</strain>
    </source>
</reference>
<comment type="caution">
    <text evidence="2">The sequence shown here is derived from an EMBL/GenBank/DDBJ whole genome shotgun (WGS) entry which is preliminary data.</text>
</comment>
<dbReference type="InterPro" id="IPR011234">
    <property type="entry name" value="Fumarylacetoacetase-like_C"/>
</dbReference>
<dbReference type="Pfam" id="PF01557">
    <property type="entry name" value="FAA_hydrolase"/>
    <property type="match status" value="1"/>
</dbReference>
<dbReference type="GO" id="GO:0016787">
    <property type="term" value="F:hydrolase activity"/>
    <property type="evidence" value="ECO:0007669"/>
    <property type="project" value="UniProtKB-KW"/>
</dbReference>